<dbReference type="RefSeq" id="WP_036362497.1">
    <property type="nucleotide sequence ID" value="NZ_AOMT01000005.1"/>
</dbReference>
<protein>
    <recommendedName>
        <fullName evidence="3">3-deoxy-D-manno-octulosonic-acid transferase</fullName>
    </recommendedName>
</protein>
<dbReference type="InterPro" id="IPR024524">
    <property type="entry name" value="DUF3800"/>
</dbReference>
<proteinExistence type="predicted"/>
<evidence type="ECO:0000313" key="1">
    <source>
        <dbReference type="EMBL" id="KDN25890.1"/>
    </source>
</evidence>
<gene>
    <name evidence="1" type="ORF">MBO_01810</name>
</gene>
<accession>A0A066UFM6</accession>
<dbReference type="AlphaFoldDB" id="A0A066UFM6"/>
<dbReference type="Proteomes" id="UP000035860">
    <property type="component" value="Unassembled WGS sequence"/>
</dbReference>
<evidence type="ECO:0000313" key="2">
    <source>
        <dbReference type="Proteomes" id="UP000035860"/>
    </source>
</evidence>
<comment type="caution">
    <text evidence="1">The sequence shown here is derived from an EMBL/GenBank/DDBJ whole genome shotgun (WGS) entry which is preliminary data.</text>
</comment>
<keyword evidence="2" id="KW-1185">Reference proteome</keyword>
<dbReference type="Pfam" id="PF12686">
    <property type="entry name" value="DUF3800"/>
    <property type="match status" value="1"/>
</dbReference>
<evidence type="ECO:0008006" key="3">
    <source>
        <dbReference type="Google" id="ProtNLM"/>
    </source>
</evidence>
<organism evidence="1 2">
    <name type="scientific">Moraxella bovoculi 237</name>
    <dbReference type="NCBI Taxonomy" id="743974"/>
    <lineage>
        <taxon>Bacteria</taxon>
        <taxon>Pseudomonadati</taxon>
        <taxon>Pseudomonadota</taxon>
        <taxon>Gammaproteobacteria</taxon>
        <taxon>Moraxellales</taxon>
        <taxon>Moraxellaceae</taxon>
        <taxon>Moraxella</taxon>
    </lineage>
</organism>
<name>A0A066UFM6_9GAMM</name>
<sequence length="242" mass="28336">MNFSDYIVYVDESGDHNLDNINSKYPIFVLAFCIFNKRYYNNHTVKEIQNLKFNYFGHDMIILHERDILKRKGVFNQPNETHQAFLNDISELMKNNKFVVIACVIRKDELPKADTADNPYHLAMSMGLERLNDFLDEKRQQDNQTFVVFEQRGLNEDKLLKAEFERVCQDKCYPFQLILASKYANSSGMQLADLIARPIGNHVLRPDQTNRAFDIIKHKFYCKHGASNTGHNYEDLGLRVYP</sequence>
<reference evidence="1 2" key="1">
    <citation type="journal article" date="2014" name="Genome Announc.">
        <title>Draft Genome Sequence of Moraxella bovoculi Strain 237T (ATCC BAA-1259T) Isolated from a Calf with Infectious Bovine Keratoconjunctivitis.</title>
        <authorList>
            <person name="Calcutt M.J."/>
            <person name="Foecking M.F."/>
            <person name="Martin N.T."/>
            <person name="Mhlanga-Mutangadura T."/>
            <person name="Reilly T.J."/>
        </authorList>
    </citation>
    <scope>NUCLEOTIDE SEQUENCE [LARGE SCALE GENOMIC DNA]</scope>
    <source>
        <strain evidence="1 2">237</strain>
    </source>
</reference>
<dbReference type="EMBL" id="AOMT01000005">
    <property type="protein sequence ID" value="KDN25890.1"/>
    <property type="molecule type" value="Genomic_DNA"/>
</dbReference>
<dbReference type="eggNOG" id="ENOG502ZAGX">
    <property type="taxonomic scope" value="Bacteria"/>
</dbReference>
<dbReference type="OrthoDB" id="507950at2"/>